<dbReference type="EMBL" id="SOEG01000013">
    <property type="protein sequence ID" value="TDX51406.1"/>
    <property type="molecule type" value="Genomic_DNA"/>
</dbReference>
<evidence type="ECO:0000259" key="4">
    <source>
        <dbReference type="SMART" id="SM00903"/>
    </source>
</evidence>
<dbReference type="Proteomes" id="UP000295832">
    <property type="component" value="Unassembled WGS sequence"/>
</dbReference>
<organism evidence="5 6">
    <name type="scientific">Orenia marismortui</name>
    <dbReference type="NCBI Taxonomy" id="46469"/>
    <lineage>
        <taxon>Bacteria</taxon>
        <taxon>Bacillati</taxon>
        <taxon>Bacillota</taxon>
        <taxon>Clostridia</taxon>
        <taxon>Halanaerobiales</taxon>
        <taxon>Halobacteroidaceae</taxon>
        <taxon>Orenia</taxon>
    </lineage>
</organism>
<feature type="domain" description="Flavin reductase like" evidence="4">
    <location>
        <begin position="11"/>
        <end position="158"/>
    </location>
</feature>
<dbReference type="PANTHER" id="PTHR43567">
    <property type="entry name" value="FLAVOREDOXIN-RELATED-RELATED"/>
    <property type="match status" value="1"/>
</dbReference>
<evidence type="ECO:0000256" key="2">
    <source>
        <dbReference type="ARBA" id="ARBA00022630"/>
    </source>
</evidence>
<reference evidence="5 6" key="1">
    <citation type="submission" date="2019-03" db="EMBL/GenBank/DDBJ databases">
        <title>Subsurface microbial communities from deep shales in Ohio and West Virginia, USA.</title>
        <authorList>
            <person name="Wrighton K."/>
        </authorList>
    </citation>
    <scope>NUCLEOTIDE SEQUENCE [LARGE SCALE GENOMIC DNA]</scope>
    <source>
        <strain evidence="5 6">MSL 6dP</strain>
    </source>
</reference>
<dbReference type="GO" id="GO:0010181">
    <property type="term" value="F:FMN binding"/>
    <property type="evidence" value="ECO:0007669"/>
    <property type="project" value="InterPro"/>
</dbReference>
<dbReference type="AlphaFoldDB" id="A0A4R8GYI9"/>
<dbReference type="STRING" id="926561.GCA_000379025_01522"/>
<dbReference type="Gene3D" id="2.30.110.10">
    <property type="entry name" value="Electron Transport, Fmn-binding Protein, Chain A"/>
    <property type="match status" value="1"/>
</dbReference>
<dbReference type="SMART" id="SM00903">
    <property type="entry name" value="Flavin_Reduct"/>
    <property type="match status" value="1"/>
</dbReference>
<accession>A0A4R8GYI9</accession>
<dbReference type="GO" id="GO:0016646">
    <property type="term" value="F:oxidoreductase activity, acting on the CH-NH group of donors, NAD or NADP as acceptor"/>
    <property type="evidence" value="ECO:0007669"/>
    <property type="project" value="UniProtKB-ARBA"/>
</dbReference>
<proteinExistence type="inferred from homology"/>
<dbReference type="InterPro" id="IPR052174">
    <property type="entry name" value="Flavoredoxin"/>
</dbReference>
<dbReference type="InterPro" id="IPR012349">
    <property type="entry name" value="Split_barrel_FMN-bd"/>
</dbReference>
<comment type="caution">
    <text evidence="5">The sequence shown here is derived from an EMBL/GenBank/DDBJ whole genome shotgun (WGS) entry which is preliminary data.</text>
</comment>
<gene>
    <name evidence="5" type="ORF">C7959_11351</name>
</gene>
<sequence>MKKELETLKNCIQPRPNLIVSCRDEEGKDNALAVAYAGNCSYDPPMLMVGVVPSRYSYDIVKETGVFVVNLVPQELEKEYYYLGSHSGRDEDKIKNLNLEVKDGIEVNAPLLVDFPVNIECRVVDSILTGSHEMFIGKVERVHLDKKLLNDEGKVDLSKIKLL</sequence>
<dbReference type="InterPro" id="IPR002563">
    <property type="entry name" value="Flavin_Rdtase-like_dom"/>
</dbReference>
<comment type="cofactor">
    <cofactor evidence="1">
        <name>FMN</name>
        <dbReference type="ChEBI" id="CHEBI:58210"/>
    </cofactor>
</comment>
<keyword evidence="2" id="KW-0285">Flavoprotein</keyword>
<evidence type="ECO:0000313" key="6">
    <source>
        <dbReference type="Proteomes" id="UP000295832"/>
    </source>
</evidence>
<keyword evidence="6" id="KW-1185">Reference proteome</keyword>
<comment type="similarity">
    <text evidence="3">Belongs to the flavoredoxin family.</text>
</comment>
<evidence type="ECO:0000256" key="3">
    <source>
        <dbReference type="ARBA" id="ARBA00038054"/>
    </source>
</evidence>
<protein>
    <submittedName>
        <fullName evidence="5">Flavin reductase (DIM6/NTAB) family NADH-FMN oxidoreductase RutF</fullName>
    </submittedName>
</protein>
<dbReference type="PANTHER" id="PTHR43567:SF1">
    <property type="entry name" value="FLAVOREDOXIN"/>
    <property type="match status" value="1"/>
</dbReference>
<dbReference type="Pfam" id="PF01613">
    <property type="entry name" value="Flavin_Reduct"/>
    <property type="match status" value="1"/>
</dbReference>
<dbReference type="SUPFAM" id="SSF50475">
    <property type="entry name" value="FMN-binding split barrel"/>
    <property type="match status" value="1"/>
</dbReference>
<name>A0A4R8GYI9_9FIRM</name>
<evidence type="ECO:0000256" key="1">
    <source>
        <dbReference type="ARBA" id="ARBA00001917"/>
    </source>
</evidence>
<dbReference type="RefSeq" id="WP_134116741.1">
    <property type="nucleotide sequence ID" value="NZ_SOEG01000013.1"/>
</dbReference>
<evidence type="ECO:0000313" key="5">
    <source>
        <dbReference type="EMBL" id="TDX51406.1"/>
    </source>
</evidence>